<dbReference type="InterPro" id="IPR058625">
    <property type="entry name" value="MdtA-like_BSH"/>
</dbReference>
<dbReference type="PANTHER" id="PTHR30158:SF3">
    <property type="entry name" value="MULTIDRUG EFFLUX PUMP SUBUNIT ACRA-RELATED"/>
    <property type="match status" value="1"/>
</dbReference>
<evidence type="ECO:0000313" key="8">
    <source>
        <dbReference type="EMBL" id="WPL15381.1"/>
    </source>
</evidence>
<comment type="subcellular location">
    <subcellularLocation>
        <location evidence="1">Cell inner membrane</location>
        <topology evidence="1">Lipid-anchor</topology>
    </subcellularLocation>
</comment>
<dbReference type="InterPro" id="IPR058626">
    <property type="entry name" value="MdtA-like_b-barrel"/>
</dbReference>
<evidence type="ECO:0000259" key="4">
    <source>
        <dbReference type="Pfam" id="PF25876"/>
    </source>
</evidence>
<gene>
    <name evidence="8" type="primary">bepF_1</name>
    <name evidence="8" type="ORF">Thiowin_00277</name>
</gene>
<evidence type="ECO:0000259" key="6">
    <source>
        <dbReference type="Pfam" id="PF25944"/>
    </source>
</evidence>
<feature type="domain" description="Multidrug resistance protein MdtA-like barrel-sandwich hybrid" evidence="5">
    <location>
        <begin position="83"/>
        <end position="216"/>
    </location>
</feature>
<protein>
    <submittedName>
        <fullName evidence="8">Efflux pump periplasmic linker BepF</fullName>
    </submittedName>
</protein>
<dbReference type="InterPro" id="IPR006143">
    <property type="entry name" value="RND_pump_MFP"/>
</dbReference>
<evidence type="ECO:0000256" key="2">
    <source>
        <dbReference type="ARBA" id="ARBA00009477"/>
    </source>
</evidence>
<proteinExistence type="inferred from homology"/>
<evidence type="ECO:0000256" key="3">
    <source>
        <dbReference type="SAM" id="MobiDB-lite"/>
    </source>
</evidence>
<feature type="domain" description="Multidrug resistance protein MdtA-like beta-barrel" evidence="6">
    <location>
        <begin position="229"/>
        <end position="316"/>
    </location>
</feature>
<feature type="compositionally biased region" description="Low complexity" evidence="3">
    <location>
        <begin position="405"/>
        <end position="415"/>
    </location>
</feature>
<evidence type="ECO:0000313" key="9">
    <source>
        <dbReference type="Proteomes" id="UP001432180"/>
    </source>
</evidence>
<dbReference type="Pfam" id="PF25967">
    <property type="entry name" value="RND-MFP_C"/>
    <property type="match status" value="1"/>
</dbReference>
<dbReference type="Pfam" id="PF25876">
    <property type="entry name" value="HH_MFP_RND"/>
    <property type="match status" value="1"/>
</dbReference>
<keyword evidence="9" id="KW-1185">Reference proteome</keyword>
<accession>A0ABZ0S230</accession>
<feature type="compositionally biased region" description="Basic and acidic residues" evidence="3">
    <location>
        <begin position="471"/>
        <end position="487"/>
    </location>
</feature>
<dbReference type="NCBIfam" id="TIGR01730">
    <property type="entry name" value="RND_mfp"/>
    <property type="match status" value="1"/>
</dbReference>
<dbReference type="RefSeq" id="WP_328985958.1">
    <property type="nucleotide sequence ID" value="NZ_CP121472.1"/>
</dbReference>
<dbReference type="PANTHER" id="PTHR30158">
    <property type="entry name" value="ACRA/E-RELATED COMPONENT OF DRUG EFFLUX TRANSPORTER"/>
    <property type="match status" value="1"/>
</dbReference>
<reference evidence="8 9" key="1">
    <citation type="journal article" date="2023" name="Microorganisms">
        <title>Thiorhodovibrio frisius and Trv. litoralis spp. nov., Two Novel Members from a Clade of Fastidious Purple Sulfur Bacteria That Exhibit Unique Red-Shifted Light-Harvesting Capabilities.</title>
        <authorList>
            <person name="Methner A."/>
            <person name="Kuzyk S.B."/>
            <person name="Petersen J."/>
            <person name="Bauer S."/>
            <person name="Brinkmann H."/>
            <person name="Sichau K."/>
            <person name="Wanner G."/>
            <person name="Wolf J."/>
            <person name="Neumann-Schaal M."/>
            <person name="Henke P."/>
            <person name="Tank M."/>
            <person name="Sproer C."/>
            <person name="Bunk B."/>
            <person name="Overmann J."/>
        </authorList>
    </citation>
    <scope>NUCLEOTIDE SEQUENCE [LARGE SCALE GENOMIC DNA]</scope>
    <source>
        <strain evidence="8 9">DSM 6702</strain>
    </source>
</reference>
<dbReference type="Gene3D" id="1.10.287.470">
    <property type="entry name" value="Helix hairpin bin"/>
    <property type="match status" value="1"/>
</dbReference>
<comment type="similarity">
    <text evidence="2">Belongs to the membrane fusion protein (MFP) (TC 8.A.1) family.</text>
</comment>
<feature type="compositionally biased region" description="Polar residues" evidence="3">
    <location>
        <begin position="427"/>
        <end position="444"/>
    </location>
</feature>
<dbReference type="Gene3D" id="2.40.420.20">
    <property type="match status" value="1"/>
</dbReference>
<name>A0ABZ0S230_9GAMM</name>
<evidence type="ECO:0000256" key="1">
    <source>
        <dbReference type="ARBA" id="ARBA00004519"/>
    </source>
</evidence>
<dbReference type="Gene3D" id="2.40.30.170">
    <property type="match status" value="1"/>
</dbReference>
<dbReference type="Gene3D" id="2.40.50.100">
    <property type="match status" value="1"/>
</dbReference>
<feature type="compositionally biased region" description="Basic and acidic residues" evidence="3">
    <location>
        <begin position="453"/>
        <end position="463"/>
    </location>
</feature>
<dbReference type="EMBL" id="CP121472">
    <property type="protein sequence ID" value="WPL15381.1"/>
    <property type="molecule type" value="Genomic_DNA"/>
</dbReference>
<dbReference type="SUPFAM" id="SSF111369">
    <property type="entry name" value="HlyD-like secretion proteins"/>
    <property type="match status" value="1"/>
</dbReference>
<evidence type="ECO:0000259" key="5">
    <source>
        <dbReference type="Pfam" id="PF25917"/>
    </source>
</evidence>
<sequence length="493" mass="52407">MRQAARATDCPTITPVAMLRHHHPRSRWRLLPAAVLLGLVLGGCGKPEAPPTATAPPSVVAQAATTELVEDEADFVGRVVAINKVELRARVEGFLKERRFKEGDRVEKNQVLFLIEPDQYEAIVEQRLADVASAKASELNASAQLKRGQELLASKNIAQSKVDELQAAESVAQASIQQAQAALNAAELNLGYTQITAPVAGRIGLANYTVGNLVSPSSGPLATLVSQNPIYVQFPVTQRELLEARREIENRGGNPEQIKVLVELPDGNQYEHSGQLNFVDVTTNETTDSVTLRAEIANPDGILIDGQFVNLKLALGDPDASVVVPQAALQVDQQGIYIFVVDQDNKAQVRRIQTGPTKGANVAVTKGLKEGELVIVEGIQKVRPGQPVKASPPRALDNSGFAETGADANQDAGGDASKGAPKDASKPATTGASKPSVGTLNATAGDSDAQTDSAKDADDKQDQETQNNQNKQDDQGKQDGQAEREQNSEANAL</sequence>
<feature type="domain" description="Multidrug resistance protein MdtA-like alpha-helical hairpin" evidence="4">
    <location>
        <begin position="129"/>
        <end position="193"/>
    </location>
</feature>
<dbReference type="Proteomes" id="UP001432180">
    <property type="component" value="Chromosome"/>
</dbReference>
<evidence type="ECO:0000259" key="7">
    <source>
        <dbReference type="Pfam" id="PF25967"/>
    </source>
</evidence>
<dbReference type="InterPro" id="IPR058627">
    <property type="entry name" value="MdtA-like_C"/>
</dbReference>
<dbReference type="Pfam" id="PF25944">
    <property type="entry name" value="Beta-barrel_RND"/>
    <property type="match status" value="1"/>
</dbReference>
<dbReference type="Pfam" id="PF25917">
    <property type="entry name" value="BSH_RND"/>
    <property type="match status" value="1"/>
</dbReference>
<feature type="region of interest" description="Disordered" evidence="3">
    <location>
        <begin position="384"/>
        <end position="493"/>
    </location>
</feature>
<feature type="domain" description="Multidrug resistance protein MdtA-like C-terminal permuted SH3" evidence="7">
    <location>
        <begin position="322"/>
        <end position="381"/>
    </location>
</feature>
<dbReference type="InterPro" id="IPR058624">
    <property type="entry name" value="MdtA-like_HH"/>
</dbReference>
<organism evidence="8 9">
    <name type="scientific">Thiorhodovibrio winogradskyi</name>
    <dbReference type="NCBI Taxonomy" id="77007"/>
    <lineage>
        <taxon>Bacteria</taxon>
        <taxon>Pseudomonadati</taxon>
        <taxon>Pseudomonadota</taxon>
        <taxon>Gammaproteobacteria</taxon>
        <taxon>Chromatiales</taxon>
        <taxon>Chromatiaceae</taxon>
        <taxon>Thiorhodovibrio</taxon>
    </lineage>
</organism>